<sequence length="197" mass="21307">MSSGIEGSEGNQLDLPREIAGLKLKLEELDAKLGEVGKLAVDLRSEVSKLAAGLEGLQREVSKLSESFGHVVEDIARSTLPSILLAKMGISIGSLARAFFTVDGRVVELDIYGVGERLSDKSRVEILGEAKARIHGEDVRLFHEKALRLLDSKVLDGNPVLVMYGLYAHPSAIEEASRRGVALITPYIEVMKATKQG</sequence>
<dbReference type="Pfam" id="PF26618">
    <property type="entry name" value="DUF8196"/>
    <property type="match status" value="1"/>
</dbReference>
<dbReference type="EMBL" id="DRYK01000066">
    <property type="protein sequence ID" value="HHP68196.1"/>
    <property type="molecule type" value="Genomic_DNA"/>
</dbReference>
<dbReference type="AlphaFoldDB" id="A0A7J3XZV5"/>
<organism evidence="2">
    <name type="scientific">Thermogladius calderae</name>
    <dbReference type="NCBI Taxonomy" id="1200300"/>
    <lineage>
        <taxon>Archaea</taxon>
        <taxon>Thermoproteota</taxon>
        <taxon>Thermoprotei</taxon>
        <taxon>Desulfurococcales</taxon>
        <taxon>Desulfurococcaceae</taxon>
        <taxon>Thermogladius</taxon>
    </lineage>
</organism>
<feature type="domain" description="DUF8196" evidence="1">
    <location>
        <begin position="76"/>
        <end position="191"/>
    </location>
</feature>
<protein>
    <recommendedName>
        <fullName evidence="1">DUF8196 domain-containing protein</fullName>
    </recommendedName>
</protein>
<name>A0A7J3XZV5_9CREN</name>
<accession>A0A7J3XZV5</accession>
<dbReference type="InterPro" id="IPR058509">
    <property type="entry name" value="DUF8196"/>
</dbReference>
<gene>
    <name evidence="2" type="ORF">ENM60_05380</name>
</gene>
<proteinExistence type="predicted"/>
<comment type="caution">
    <text evidence="2">The sequence shown here is derived from an EMBL/GenBank/DDBJ whole genome shotgun (WGS) entry which is preliminary data.</text>
</comment>
<evidence type="ECO:0000313" key="2">
    <source>
        <dbReference type="EMBL" id="HHP68196.1"/>
    </source>
</evidence>
<evidence type="ECO:0000259" key="1">
    <source>
        <dbReference type="Pfam" id="PF26618"/>
    </source>
</evidence>
<reference evidence="2" key="1">
    <citation type="journal article" date="2020" name="mSystems">
        <title>Genome- and Community-Level Interaction Insights into Carbon Utilization and Element Cycling Functions of Hydrothermarchaeota in Hydrothermal Sediment.</title>
        <authorList>
            <person name="Zhou Z."/>
            <person name="Liu Y."/>
            <person name="Xu W."/>
            <person name="Pan J."/>
            <person name="Luo Z.H."/>
            <person name="Li M."/>
        </authorList>
    </citation>
    <scope>NUCLEOTIDE SEQUENCE [LARGE SCALE GENOMIC DNA]</scope>
    <source>
        <strain evidence="2">SpSt-110</strain>
    </source>
</reference>